<dbReference type="PANTHER" id="PTHR35811">
    <property type="entry name" value="SLR1870 PROTEIN"/>
    <property type="match status" value="1"/>
</dbReference>
<protein>
    <submittedName>
        <fullName evidence="2">Maebl</fullName>
    </submittedName>
</protein>
<dbReference type="Pfam" id="PF12872">
    <property type="entry name" value="OST-HTH"/>
    <property type="match status" value="1"/>
</dbReference>
<dbReference type="InterPro" id="IPR021139">
    <property type="entry name" value="NYN"/>
</dbReference>
<dbReference type="InterPro" id="IPR025605">
    <property type="entry name" value="OST-HTH/LOTUS_dom"/>
</dbReference>
<evidence type="ECO:0000259" key="1">
    <source>
        <dbReference type="PROSITE" id="PS51644"/>
    </source>
</evidence>
<evidence type="ECO:0000313" key="2">
    <source>
        <dbReference type="EMBL" id="AGS51997.1"/>
    </source>
</evidence>
<dbReference type="Gene3D" id="3.30.420.610">
    <property type="entry name" value="LOTUS domain-like"/>
    <property type="match status" value="1"/>
</dbReference>
<dbReference type="PANTHER" id="PTHR35811:SF1">
    <property type="entry name" value="HTH OST-TYPE DOMAIN-CONTAINING PROTEIN"/>
    <property type="match status" value="1"/>
</dbReference>
<proteinExistence type="predicted"/>
<dbReference type="InterPro" id="IPR041966">
    <property type="entry name" value="LOTUS-like"/>
</dbReference>
<dbReference type="Pfam" id="PF01936">
    <property type="entry name" value="NYN"/>
    <property type="match status" value="1"/>
</dbReference>
<name>A0A806JYJ8_9BACT</name>
<dbReference type="GO" id="GO:0004540">
    <property type="term" value="F:RNA nuclease activity"/>
    <property type="evidence" value="ECO:0007669"/>
    <property type="project" value="InterPro"/>
</dbReference>
<dbReference type="EMBL" id="JQ844179">
    <property type="protein sequence ID" value="AGS51997.1"/>
    <property type="molecule type" value="Genomic_DNA"/>
</dbReference>
<dbReference type="Gene3D" id="3.40.50.1010">
    <property type="entry name" value="5'-nuclease"/>
    <property type="match status" value="1"/>
</dbReference>
<dbReference type="AlphaFoldDB" id="A0A806JYJ8"/>
<organism evidence="2">
    <name type="scientific">uncultured bacterium contig00006</name>
    <dbReference type="NCBI Taxonomy" id="1181498"/>
    <lineage>
        <taxon>Bacteria</taxon>
        <taxon>environmental samples</taxon>
    </lineage>
</organism>
<feature type="domain" description="HTH OST-type" evidence="1">
    <location>
        <begin position="165"/>
        <end position="243"/>
    </location>
</feature>
<sequence length="243" mass="26921">MSSTGGRMGGQGNIAVLIDGENVSDKYIKFIFEELSNNKEQVTYKRIYGDWTDNRLGAWKKVLHDYSITPIQQYAYTSGKNSSDSALIIDAMDILYSGSVSAFCIVSSDSDFTRLASRLRESGMLVIGMGERKTPKPFIAACESFKYLEVISGAKKEDEPAEGDDLAQLIPVLEKIVEENCDEGGFIFLGTVGSLLSRKLPDFDVRNYGFRSLTQLIRATKSFKVDVRQLNGGSSNTYIALKR</sequence>
<reference evidence="2" key="1">
    <citation type="submission" date="2012-03" db="EMBL/GenBank/DDBJ databases">
        <title>Functional metagenomics reveals considerable lignocellulase gene clusters in the gut microbiome of a wood-feeding higher termite.</title>
        <authorList>
            <person name="Liu N."/>
        </authorList>
    </citation>
    <scope>NUCLEOTIDE SEQUENCE</scope>
</reference>
<dbReference type="CDD" id="cd11297">
    <property type="entry name" value="PIN_LabA-like_N_1"/>
    <property type="match status" value="1"/>
</dbReference>
<accession>A0A806JYJ8</accession>
<dbReference type="CDD" id="cd10146">
    <property type="entry name" value="LabA_like_C"/>
    <property type="match status" value="1"/>
</dbReference>
<dbReference type="PROSITE" id="PS51644">
    <property type="entry name" value="HTH_OST"/>
    <property type="match status" value="1"/>
</dbReference>